<dbReference type="Proteomes" id="UP000039865">
    <property type="component" value="Unassembled WGS sequence"/>
</dbReference>
<feature type="region of interest" description="Disordered" evidence="1">
    <location>
        <begin position="349"/>
        <end position="376"/>
    </location>
</feature>
<dbReference type="Gene3D" id="1.10.472.10">
    <property type="entry name" value="Cyclin-like"/>
    <property type="match status" value="2"/>
</dbReference>
<feature type="compositionally biased region" description="Basic residues" evidence="1">
    <location>
        <begin position="367"/>
        <end position="376"/>
    </location>
</feature>
<dbReference type="Pfam" id="PF00134">
    <property type="entry name" value="Cyclin_N"/>
    <property type="match status" value="1"/>
</dbReference>
<evidence type="ECO:0000256" key="1">
    <source>
        <dbReference type="SAM" id="MobiDB-lite"/>
    </source>
</evidence>
<gene>
    <name evidence="3" type="primary">Contig18824.g19967</name>
    <name evidence="3" type="ORF">STYLEM_16221</name>
</gene>
<feature type="domain" description="Cyclin N-terminal" evidence="2">
    <location>
        <begin position="57"/>
        <end position="149"/>
    </location>
</feature>
<dbReference type="InParanoid" id="A0A078AY73"/>
<dbReference type="OrthoDB" id="296250at2759"/>
<reference evidence="3 4" key="1">
    <citation type="submission" date="2014-06" db="EMBL/GenBank/DDBJ databases">
        <authorList>
            <person name="Swart Estienne"/>
        </authorList>
    </citation>
    <scope>NUCLEOTIDE SEQUENCE [LARGE SCALE GENOMIC DNA]</scope>
    <source>
        <strain evidence="3 4">130c</strain>
    </source>
</reference>
<name>A0A078AY73_STYLE</name>
<dbReference type="SUPFAM" id="SSF47954">
    <property type="entry name" value="Cyclin-like"/>
    <property type="match status" value="1"/>
</dbReference>
<protein>
    <recommendedName>
        <fullName evidence="2">Cyclin N-terminal domain-containing protein</fullName>
    </recommendedName>
</protein>
<proteinExistence type="predicted"/>
<dbReference type="EMBL" id="CCKQ01015299">
    <property type="protein sequence ID" value="CDW87119.1"/>
    <property type="molecule type" value="Genomic_DNA"/>
</dbReference>
<organism evidence="3 4">
    <name type="scientific">Stylonychia lemnae</name>
    <name type="common">Ciliate</name>
    <dbReference type="NCBI Taxonomy" id="5949"/>
    <lineage>
        <taxon>Eukaryota</taxon>
        <taxon>Sar</taxon>
        <taxon>Alveolata</taxon>
        <taxon>Ciliophora</taxon>
        <taxon>Intramacronucleata</taxon>
        <taxon>Spirotrichea</taxon>
        <taxon>Stichotrichia</taxon>
        <taxon>Sporadotrichida</taxon>
        <taxon>Oxytrichidae</taxon>
        <taxon>Stylonychinae</taxon>
        <taxon>Stylonychia</taxon>
    </lineage>
</organism>
<sequence>MYHLLQLSYFLYRQYQSSHNFLQIFRIIVFPQLIVMSSSCGCFRYSQPIIKKQQKSSQCQLRVETLQRAFTYVDITLSSIQTPSDALYLIGISSLLIAAKLDESRNLSQQMELEIMNNFAMFLKMDPMNTISSGEIIKCESVILQFCCWRPLVPCATEILKLILFVCNSSQDFTDIIEKTNELIFSALLSYEMCCFRYSSIALSSLMLVLEQYDFQQFQDGMMSLIEEHKIPFDIAQVEQCKEAIIHLLTSEEASQQQGEIMPQPLNVTEIPLEQYQLDQNSLANQQLSQIISTQFETQHIKTPAKQQQMTEEQDFSVKETQESENSSFKFDLNTTSFLENMQQEQFSSFLEESDFDNEESKDSKKTKNIKKLKRKGSLKKNKLSFRKATRQLVYTNPISSSHQPINFTETEQNGMINTDNTENMMMIELGQNHRAGRQSSDHFVSLAYLYNNQNHGLGETDISNKVSTDLLLDQWIQEQIRNEDSNTSNKRVNHFSSSLQ</sequence>
<dbReference type="AlphaFoldDB" id="A0A078AY73"/>
<evidence type="ECO:0000313" key="4">
    <source>
        <dbReference type="Proteomes" id="UP000039865"/>
    </source>
</evidence>
<evidence type="ECO:0000313" key="3">
    <source>
        <dbReference type="EMBL" id="CDW87119.1"/>
    </source>
</evidence>
<dbReference type="InterPro" id="IPR006671">
    <property type="entry name" value="Cyclin_N"/>
</dbReference>
<accession>A0A078AY73</accession>
<keyword evidence="4" id="KW-1185">Reference proteome</keyword>
<dbReference type="InterPro" id="IPR036915">
    <property type="entry name" value="Cyclin-like_sf"/>
</dbReference>
<evidence type="ECO:0000259" key="2">
    <source>
        <dbReference type="Pfam" id="PF00134"/>
    </source>
</evidence>